<dbReference type="Pfam" id="PF00512">
    <property type="entry name" value="HisKA"/>
    <property type="match status" value="1"/>
</dbReference>
<feature type="domain" description="HAMP" evidence="17">
    <location>
        <begin position="194"/>
        <end position="246"/>
    </location>
</feature>
<dbReference type="PROSITE" id="PS50885">
    <property type="entry name" value="HAMP"/>
    <property type="match status" value="1"/>
</dbReference>
<dbReference type="Pfam" id="PF00672">
    <property type="entry name" value="HAMP"/>
    <property type="match status" value="1"/>
</dbReference>
<reference evidence="18 19" key="1">
    <citation type="submission" date="2023-07" db="EMBL/GenBank/DDBJ databases">
        <title>Genomic Encyclopedia of Type Strains, Phase IV (KMG-IV): sequencing the most valuable type-strain genomes for metagenomic binning, comparative biology and taxonomic classification.</title>
        <authorList>
            <person name="Goeker M."/>
        </authorList>
    </citation>
    <scope>NUCLEOTIDE SEQUENCE [LARGE SCALE GENOMIC DNA]</scope>
    <source>
        <strain evidence="18 19">DSM 25963</strain>
    </source>
</reference>
<evidence type="ECO:0000256" key="2">
    <source>
        <dbReference type="ARBA" id="ARBA00004651"/>
    </source>
</evidence>
<dbReference type="PANTHER" id="PTHR45528">
    <property type="entry name" value="SENSOR HISTIDINE KINASE CPXA"/>
    <property type="match status" value="1"/>
</dbReference>
<sequence>MKRFRFKSLTMRIWVTFSVVILIIICSTSILYLFAFRKMDENAKMQDLKVVHEALLKSNDFNQPLSNFSKIKNLRNSDNFIVNIDDNNRISIIDINKRGVPPPPPPPGHNDIAIKIWMTSFIKGDNIHEKQFKEVYNNVQFLFIISSIEYGSTGKSYLISYMPNIKNDTLLYMVIIIGLIFIVIGFFAAKIVANYISKPLKELENYTVKIAHKDWSEPIKIKSEDEIGRLAKAMNRMQKELKRADEEEKTFLQSISHDLKTPVMVIMSHAEAIIDGVYIDSIEKTAEIIKDEATRLEKKINQMLYLNTLDYLLENSGKNTYINLHDLLLRIISRFEVINSKIEWNLDLDDVTIMGDVDKMQVCIENILDNAQRYAEEKICISLKKEKDYAVLEIYNDGPNIDKEHMDHIFDKLYKDKTGNFGLGLAISKKIIDFYNGEIKAVNREKGVSFIIKYPIK</sequence>
<dbReference type="Gene3D" id="3.30.565.10">
    <property type="entry name" value="Histidine kinase-like ATPase, C-terminal domain"/>
    <property type="match status" value="1"/>
</dbReference>
<keyword evidence="7 15" id="KW-0812">Transmembrane</keyword>
<dbReference type="InterPro" id="IPR003594">
    <property type="entry name" value="HATPase_dom"/>
</dbReference>
<protein>
    <recommendedName>
        <fullName evidence="3">histidine kinase</fullName>
        <ecNumber evidence="3">2.7.13.3</ecNumber>
    </recommendedName>
</protein>
<dbReference type="SUPFAM" id="SSF158472">
    <property type="entry name" value="HAMP domain-like"/>
    <property type="match status" value="1"/>
</dbReference>
<dbReference type="Gene3D" id="1.10.287.130">
    <property type="match status" value="1"/>
</dbReference>
<dbReference type="Proteomes" id="UP001223886">
    <property type="component" value="Unassembled WGS sequence"/>
</dbReference>
<dbReference type="SUPFAM" id="SSF55874">
    <property type="entry name" value="ATPase domain of HSP90 chaperone/DNA topoisomerase II/histidine kinase"/>
    <property type="match status" value="1"/>
</dbReference>
<keyword evidence="4" id="KW-1003">Cell membrane</keyword>
<evidence type="ECO:0000256" key="5">
    <source>
        <dbReference type="ARBA" id="ARBA00022553"/>
    </source>
</evidence>
<feature type="transmembrane region" description="Helical" evidence="15">
    <location>
        <begin position="170"/>
        <end position="193"/>
    </location>
</feature>
<dbReference type="InterPro" id="IPR004358">
    <property type="entry name" value="Sig_transdc_His_kin-like_C"/>
</dbReference>
<evidence type="ECO:0000313" key="18">
    <source>
        <dbReference type="EMBL" id="MDP9750644.1"/>
    </source>
</evidence>
<evidence type="ECO:0000256" key="14">
    <source>
        <dbReference type="SAM" id="Coils"/>
    </source>
</evidence>
<evidence type="ECO:0000256" key="12">
    <source>
        <dbReference type="ARBA" id="ARBA00023012"/>
    </source>
</evidence>
<keyword evidence="8" id="KW-0547">Nucleotide-binding</keyword>
<evidence type="ECO:0000313" key="19">
    <source>
        <dbReference type="Proteomes" id="UP001223886"/>
    </source>
</evidence>
<dbReference type="GO" id="GO:0004673">
    <property type="term" value="F:protein histidine kinase activity"/>
    <property type="evidence" value="ECO:0007669"/>
    <property type="project" value="UniProtKB-EC"/>
</dbReference>
<keyword evidence="10" id="KW-0067">ATP-binding</keyword>
<keyword evidence="9 18" id="KW-0418">Kinase</keyword>
<feature type="domain" description="Histidine kinase" evidence="16">
    <location>
        <begin position="254"/>
        <end position="457"/>
    </location>
</feature>
<evidence type="ECO:0000259" key="17">
    <source>
        <dbReference type="PROSITE" id="PS50885"/>
    </source>
</evidence>
<evidence type="ECO:0000256" key="1">
    <source>
        <dbReference type="ARBA" id="ARBA00000085"/>
    </source>
</evidence>
<name>A0ABT9M3D6_9THEO</name>
<evidence type="ECO:0000256" key="6">
    <source>
        <dbReference type="ARBA" id="ARBA00022679"/>
    </source>
</evidence>
<dbReference type="PRINTS" id="PR00344">
    <property type="entry name" value="BCTRLSENSOR"/>
</dbReference>
<dbReference type="InterPro" id="IPR003660">
    <property type="entry name" value="HAMP_dom"/>
</dbReference>
<proteinExistence type="predicted"/>
<keyword evidence="11 15" id="KW-1133">Transmembrane helix</keyword>
<comment type="subcellular location">
    <subcellularLocation>
        <location evidence="2">Cell membrane</location>
        <topology evidence="2">Multi-pass membrane protein</topology>
    </subcellularLocation>
</comment>
<evidence type="ECO:0000256" key="9">
    <source>
        <dbReference type="ARBA" id="ARBA00022777"/>
    </source>
</evidence>
<evidence type="ECO:0000256" key="3">
    <source>
        <dbReference type="ARBA" id="ARBA00012438"/>
    </source>
</evidence>
<evidence type="ECO:0000256" key="7">
    <source>
        <dbReference type="ARBA" id="ARBA00022692"/>
    </source>
</evidence>
<dbReference type="SMART" id="SM00387">
    <property type="entry name" value="HATPase_c"/>
    <property type="match status" value="1"/>
</dbReference>
<evidence type="ECO:0000256" key="4">
    <source>
        <dbReference type="ARBA" id="ARBA00022475"/>
    </source>
</evidence>
<dbReference type="SMART" id="SM00388">
    <property type="entry name" value="HisKA"/>
    <property type="match status" value="1"/>
</dbReference>
<feature type="transmembrane region" description="Helical" evidence="15">
    <location>
        <begin position="12"/>
        <end position="35"/>
    </location>
</feature>
<dbReference type="PANTHER" id="PTHR45528:SF1">
    <property type="entry name" value="SENSOR HISTIDINE KINASE CPXA"/>
    <property type="match status" value="1"/>
</dbReference>
<keyword evidence="19" id="KW-1185">Reference proteome</keyword>
<dbReference type="Pfam" id="PF02518">
    <property type="entry name" value="HATPase_c"/>
    <property type="match status" value="1"/>
</dbReference>
<keyword evidence="6 18" id="KW-0808">Transferase</keyword>
<dbReference type="CDD" id="cd06225">
    <property type="entry name" value="HAMP"/>
    <property type="match status" value="1"/>
</dbReference>
<dbReference type="RefSeq" id="WP_307681064.1">
    <property type="nucleotide sequence ID" value="NZ_JAURUP010000009.1"/>
</dbReference>
<dbReference type="CDD" id="cd00082">
    <property type="entry name" value="HisKA"/>
    <property type="match status" value="1"/>
</dbReference>
<comment type="catalytic activity">
    <reaction evidence="1">
        <text>ATP + protein L-histidine = ADP + protein N-phospho-L-histidine.</text>
        <dbReference type="EC" id="2.7.13.3"/>
    </reaction>
</comment>
<evidence type="ECO:0000256" key="15">
    <source>
        <dbReference type="SAM" id="Phobius"/>
    </source>
</evidence>
<dbReference type="SUPFAM" id="SSF47384">
    <property type="entry name" value="Homodimeric domain of signal transducing histidine kinase"/>
    <property type="match status" value="1"/>
</dbReference>
<dbReference type="PROSITE" id="PS50109">
    <property type="entry name" value="HIS_KIN"/>
    <property type="match status" value="1"/>
</dbReference>
<dbReference type="SMART" id="SM00304">
    <property type="entry name" value="HAMP"/>
    <property type="match status" value="1"/>
</dbReference>
<accession>A0ABT9M3D6</accession>
<evidence type="ECO:0000256" key="10">
    <source>
        <dbReference type="ARBA" id="ARBA00022840"/>
    </source>
</evidence>
<evidence type="ECO:0000259" key="16">
    <source>
        <dbReference type="PROSITE" id="PS50109"/>
    </source>
</evidence>
<gene>
    <name evidence="18" type="ORF">J2S24_001115</name>
</gene>
<dbReference type="Gene3D" id="6.10.340.10">
    <property type="match status" value="1"/>
</dbReference>
<keyword evidence="5" id="KW-0597">Phosphoprotein</keyword>
<dbReference type="InterPro" id="IPR003661">
    <property type="entry name" value="HisK_dim/P_dom"/>
</dbReference>
<keyword evidence="12" id="KW-0902">Two-component regulatory system</keyword>
<organism evidence="18 19">
    <name type="scientific">Thermoanaerobacter pentosaceus</name>
    <dbReference type="NCBI Taxonomy" id="694059"/>
    <lineage>
        <taxon>Bacteria</taxon>
        <taxon>Bacillati</taxon>
        <taxon>Bacillota</taxon>
        <taxon>Clostridia</taxon>
        <taxon>Thermoanaerobacterales</taxon>
        <taxon>Thermoanaerobacteraceae</taxon>
        <taxon>Thermoanaerobacter</taxon>
    </lineage>
</organism>
<dbReference type="InterPro" id="IPR036097">
    <property type="entry name" value="HisK_dim/P_sf"/>
</dbReference>
<evidence type="ECO:0000256" key="8">
    <source>
        <dbReference type="ARBA" id="ARBA00022741"/>
    </source>
</evidence>
<dbReference type="InterPro" id="IPR050398">
    <property type="entry name" value="HssS/ArlS-like"/>
</dbReference>
<dbReference type="InterPro" id="IPR036890">
    <property type="entry name" value="HATPase_C_sf"/>
</dbReference>
<dbReference type="EC" id="2.7.13.3" evidence="3"/>
<evidence type="ECO:0000256" key="11">
    <source>
        <dbReference type="ARBA" id="ARBA00022989"/>
    </source>
</evidence>
<dbReference type="EMBL" id="JAURUP010000009">
    <property type="protein sequence ID" value="MDP9750644.1"/>
    <property type="molecule type" value="Genomic_DNA"/>
</dbReference>
<keyword evidence="13 15" id="KW-0472">Membrane</keyword>
<evidence type="ECO:0000256" key="13">
    <source>
        <dbReference type="ARBA" id="ARBA00023136"/>
    </source>
</evidence>
<keyword evidence="14" id="KW-0175">Coiled coil</keyword>
<comment type="caution">
    <text evidence="18">The sequence shown here is derived from an EMBL/GenBank/DDBJ whole genome shotgun (WGS) entry which is preliminary data.</text>
</comment>
<dbReference type="InterPro" id="IPR005467">
    <property type="entry name" value="His_kinase_dom"/>
</dbReference>
<feature type="coiled-coil region" evidence="14">
    <location>
        <begin position="220"/>
        <end position="254"/>
    </location>
</feature>